<keyword evidence="6" id="KW-0966">Cell projection</keyword>
<evidence type="ECO:0000313" key="6">
    <source>
        <dbReference type="EMBL" id="BAQ18882.1"/>
    </source>
</evidence>
<dbReference type="InterPro" id="IPR038610">
    <property type="entry name" value="FliK-like_C_sf"/>
</dbReference>
<dbReference type="PANTHER" id="PTHR37533:SF2">
    <property type="entry name" value="FLAGELLAR HOOK-LENGTH CONTROL PROTEIN"/>
    <property type="match status" value="1"/>
</dbReference>
<accession>A0A0A8K8P6</accession>
<comment type="similarity">
    <text evidence="2">Belongs to the FliK family.</text>
</comment>
<protein>
    <submittedName>
        <fullName evidence="6">Flagellar hook-length control protein FliK2</fullName>
    </submittedName>
</protein>
<keyword evidence="6" id="KW-0969">Cilium</keyword>
<dbReference type="AlphaFoldDB" id="A0A0A8K8P6"/>
<dbReference type="InterPro" id="IPR021136">
    <property type="entry name" value="Flagellar_hook_control-like_C"/>
</dbReference>
<sequence length="384" mass="39446">MACDSLFRKDSPMADVTMNVVQALQAMTPASPQNSAQSSASPAESFSRVMSQRGNTPQNTQQSSKAPQDKAPGPQEAAQPEEEPAAAGTAIERLLAAMKADTSATEEEDPLAAVKALIEKLTKPADETDDDKSEALTTDTDAATLIATPVVVPDKLAAPAATVADTTATDDAALGQTSTKTRGTLDDALATIGREDNPHAAVQTPEGDNGFAAHAAQAAANQHAAAQAAQRADIPQHTVHTPVDNPAWAEDVGQKLVWTAHQDSGKASLVLTPPSLGRVEVSLNVNGDQATATFVAASHAARDALNDSMPRLREVLAQAGIHLGQADVSANQSGQQGQAQNAWQGSRATGGSNYAQGGAAMTEVGAVRSQMPVRGGNGLVDTFA</sequence>
<feature type="domain" description="Flagellar hook-length control protein-like C-terminal" evidence="5">
    <location>
        <begin position="254"/>
        <end position="336"/>
    </location>
</feature>
<keyword evidence="6" id="KW-0282">Flagellum</keyword>
<dbReference type="CDD" id="cd17470">
    <property type="entry name" value="T3SS_Flik_C"/>
    <property type="match status" value="1"/>
</dbReference>
<dbReference type="GO" id="GO:0044780">
    <property type="term" value="P:bacterial-type flagellum assembly"/>
    <property type="evidence" value="ECO:0007669"/>
    <property type="project" value="InterPro"/>
</dbReference>
<dbReference type="GO" id="GO:0009424">
    <property type="term" value="C:bacterial-type flagellum hook"/>
    <property type="evidence" value="ECO:0007669"/>
    <property type="project" value="InterPro"/>
</dbReference>
<proteinExistence type="inferred from homology"/>
<dbReference type="InterPro" id="IPR001635">
    <property type="entry name" value="Flag_hook_Flik"/>
</dbReference>
<dbReference type="InterPro" id="IPR052563">
    <property type="entry name" value="FliK"/>
</dbReference>
<organism evidence="6">
    <name type="scientific">Sphingomonas sp. A1</name>
    <dbReference type="NCBI Taxonomy" id="90322"/>
    <lineage>
        <taxon>Bacteria</taxon>
        <taxon>Pseudomonadati</taxon>
        <taxon>Pseudomonadota</taxon>
        <taxon>Alphaproteobacteria</taxon>
        <taxon>Sphingomonadales</taxon>
        <taxon>Sphingomonadaceae</taxon>
        <taxon>Sphingomonas</taxon>
    </lineage>
</organism>
<feature type="compositionally biased region" description="Low complexity" evidence="4">
    <location>
        <begin position="329"/>
        <end position="346"/>
    </location>
</feature>
<gene>
    <name evidence="6" type="primary">fliK2</name>
</gene>
<evidence type="ECO:0000256" key="2">
    <source>
        <dbReference type="ARBA" id="ARBA00009149"/>
    </source>
</evidence>
<evidence type="ECO:0000259" key="5">
    <source>
        <dbReference type="Pfam" id="PF02120"/>
    </source>
</evidence>
<feature type="region of interest" description="Disordered" evidence="4">
    <location>
        <begin position="28"/>
        <end position="110"/>
    </location>
</feature>
<feature type="compositionally biased region" description="Low complexity" evidence="4">
    <location>
        <begin position="29"/>
        <end position="47"/>
    </location>
</feature>
<feature type="region of interest" description="Disordered" evidence="4">
    <location>
        <begin position="329"/>
        <end position="350"/>
    </location>
</feature>
<evidence type="ECO:0000256" key="1">
    <source>
        <dbReference type="ARBA" id="ARBA00003944"/>
    </source>
</evidence>
<reference evidence="6" key="1">
    <citation type="submission" date="2015-04" db="EMBL/GenBank/DDBJ databases">
        <title>Formation of a single polar flagellum by lateral and polar bacterial flagellar gene sets.</title>
        <authorList>
            <person name="Maruyama Y."/>
            <person name="Kobayashi M."/>
            <person name="Murata K."/>
            <person name="Hashimoto W."/>
        </authorList>
    </citation>
    <scope>NUCLEOTIDE SEQUENCE</scope>
    <source>
        <strain evidence="6">A1</strain>
    </source>
</reference>
<dbReference type="Pfam" id="PF02120">
    <property type="entry name" value="Flg_hook"/>
    <property type="match status" value="1"/>
</dbReference>
<dbReference type="Gene3D" id="3.30.750.140">
    <property type="match status" value="1"/>
</dbReference>
<dbReference type="PANTHER" id="PTHR37533">
    <property type="entry name" value="FLAGELLAR HOOK-LENGTH CONTROL PROTEIN"/>
    <property type="match status" value="1"/>
</dbReference>
<dbReference type="EMBL" id="LC043076">
    <property type="protein sequence ID" value="BAQ18882.1"/>
    <property type="molecule type" value="Genomic_DNA"/>
</dbReference>
<dbReference type="PRINTS" id="PR01007">
    <property type="entry name" value="FLGHOOKFLIK"/>
</dbReference>
<evidence type="ECO:0000256" key="4">
    <source>
        <dbReference type="SAM" id="MobiDB-lite"/>
    </source>
</evidence>
<evidence type="ECO:0000256" key="3">
    <source>
        <dbReference type="ARBA" id="ARBA00022795"/>
    </source>
</evidence>
<name>A0A0A8K8P6_9SPHN</name>
<comment type="function">
    <text evidence="1">Controls the length of the flagellar hook.</text>
</comment>
<keyword evidence="3" id="KW-1005">Bacterial flagellum biogenesis</keyword>
<feature type="compositionally biased region" description="Polar residues" evidence="4">
    <location>
        <begin position="48"/>
        <end position="66"/>
    </location>
</feature>